<dbReference type="RefSeq" id="WP_206044961.1">
    <property type="nucleotide sequence ID" value="NZ_AQQV01000005.1"/>
</dbReference>
<evidence type="ECO:0000256" key="2">
    <source>
        <dbReference type="ARBA" id="ARBA00023125"/>
    </source>
</evidence>
<dbReference type="GO" id="GO:0008757">
    <property type="term" value="F:S-adenosylmethionine-dependent methyltransferase activity"/>
    <property type="evidence" value="ECO:0007669"/>
    <property type="project" value="InterPro"/>
</dbReference>
<evidence type="ECO:0000256" key="1">
    <source>
        <dbReference type="ARBA" id="ARBA00023015"/>
    </source>
</evidence>
<dbReference type="STRING" id="1317117.ATO7_15947"/>
<dbReference type="Pfam" id="PF08241">
    <property type="entry name" value="Methyltransf_11"/>
    <property type="match status" value="1"/>
</dbReference>
<dbReference type="PANTHER" id="PTHR43132">
    <property type="entry name" value="ARSENICAL RESISTANCE OPERON REPRESSOR ARSR-RELATED"/>
    <property type="match status" value="1"/>
</dbReference>
<dbReference type="NCBIfam" id="NF033788">
    <property type="entry name" value="HTH_metalloreg"/>
    <property type="match status" value="1"/>
</dbReference>
<dbReference type="PANTHER" id="PTHR43132:SF6">
    <property type="entry name" value="HTH-TYPE TRANSCRIPTIONAL REPRESSOR CZRA"/>
    <property type="match status" value="1"/>
</dbReference>
<evidence type="ECO:0000313" key="6">
    <source>
        <dbReference type="Proteomes" id="UP000192342"/>
    </source>
</evidence>
<dbReference type="CDD" id="cd00090">
    <property type="entry name" value="HTH_ARSR"/>
    <property type="match status" value="1"/>
</dbReference>
<dbReference type="GO" id="GO:0032259">
    <property type="term" value="P:methylation"/>
    <property type="evidence" value="ECO:0007669"/>
    <property type="project" value="UniProtKB-KW"/>
</dbReference>
<dbReference type="GO" id="GO:0003700">
    <property type="term" value="F:DNA-binding transcription factor activity"/>
    <property type="evidence" value="ECO:0007669"/>
    <property type="project" value="InterPro"/>
</dbReference>
<dbReference type="Pfam" id="PF01022">
    <property type="entry name" value="HTH_5"/>
    <property type="match status" value="1"/>
</dbReference>
<dbReference type="InterPro" id="IPR029063">
    <property type="entry name" value="SAM-dependent_MTases_sf"/>
</dbReference>
<sequence length="310" mass="33782">MSMDITESAAVCRILADATRQRLLLLLEAEELSVAELTDITGLAQSRVSTHLGKLRDTGMVQDRRQGTTVFYSATAHSGTIGRLWQALRQDISSEQINSDRERMAEVLRRRNPGLTWAESVAGHMELHYSPGRTWQATAHALLPLLAFGDVLDIAAGDGMLAALLAPRSRSITCVDFSATLVEAGTQRLQDFAQARYLQGDMHNLPLPDNGFDTVFLLHALTYSAQPAQVLSELARVMRPGARAIISTLARHTHEATVAAFDHVNLGFEPAALSQLIEEAGLISEQCDVSLRESQPPYFGVITAVASKPQ</sequence>
<dbReference type="InterPro" id="IPR036390">
    <property type="entry name" value="WH_DNA-bd_sf"/>
</dbReference>
<dbReference type="InterPro" id="IPR051011">
    <property type="entry name" value="Metal_resp_trans_reg"/>
</dbReference>
<dbReference type="InterPro" id="IPR001845">
    <property type="entry name" value="HTH_ArsR_DNA-bd_dom"/>
</dbReference>
<keyword evidence="1" id="KW-0805">Transcription regulation</keyword>
<dbReference type="AlphaFoldDB" id="A0A1Y1SB79"/>
<dbReference type="InterPro" id="IPR011991">
    <property type="entry name" value="ArsR-like_HTH"/>
</dbReference>
<dbReference type="Proteomes" id="UP000192342">
    <property type="component" value="Unassembled WGS sequence"/>
</dbReference>
<evidence type="ECO:0000313" key="5">
    <source>
        <dbReference type="EMBL" id="ORE85291.1"/>
    </source>
</evidence>
<gene>
    <name evidence="5" type="ORF">ATO7_15947</name>
</gene>
<dbReference type="InterPro" id="IPR036388">
    <property type="entry name" value="WH-like_DNA-bd_sf"/>
</dbReference>
<dbReference type="CDD" id="cd02440">
    <property type="entry name" value="AdoMet_MTases"/>
    <property type="match status" value="1"/>
</dbReference>
<protein>
    <submittedName>
        <fullName evidence="5">SAM-dependent methyltransferase</fullName>
    </submittedName>
</protein>
<dbReference type="SUPFAM" id="SSF46785">
    <property type="entry name" value="Winged helix' DNA-binding domain"/>
    <property type="match status" value="1"/>
</dbReference>
<keyword evidence="6" id="KW-1185">Reference proteome</keyword>
<dbReference type="EMBL" id="AQQV01000005">
    <property type="protein sequence ID" value="ORE85291.1"/>
    <property type="molecule type" value="Genomic_DNA"/>
</dbReference>
<reference evidence="5 6" key="1">
    <citation type="submission" date="2013-04" db="EMBL/GenBank/DDBJ databases">
        <title>Oceanococcus atlanticus 22II-S10r2 Genome Sequencing.</title>
        <authorList>
            <person name="Lai Q."/>
            <person name="Li G."/>
            <person name="Shao Z."/>
        </authorList>
    </citation>
    <scope>NUCLEOTIDE SEQUENCE [LARGE SCALE GENOMIC DNA]</scope>
    <source>
        <strain evidence="5 6">22II-S10r2</strain>
    </source>
</reference>
<dbReference type="Gene3D" id="3.40.50.150">
    <property type="entry name" value="Vaccinia Virus protein VP39"/>
    <property type="match status" value="1"/>
</dbReference>
<organism evidence="5 6">
    <name type="scientific">Oceanococcus atlanticus</name>
    <dbReference type="NCBI Taxonomy" id="1317117"/>
    <lineage>
        <taxon>Bacteria</taxon>
        <taxon>Pseudomonadati</taxon>
        <taxon>Pseudomonadota</taxon>
        <taxon>Gammaproteobacteria</taxon>
        <taxon>Chromatiales</taxon>
        <taxon>Oceanococcaceae</taxon>
        <taxon>Oceanococcus</taxon>
    </lineage>
</organism>
<accession>A0A1Y1SB79</accession>
<dbReference type="Gene3D" id="1.10.10.10">
    <property type="entry name" value="Winged helix-like DNA-binding domain superfamily/Winged helix DNA-binding domain"/>
    <property type="match status" value="1"/>
</dbReference>
<evidence type="ECO:0000259" key="4">
    <source>
        <dbReference type="PROSITE" id="PS50987"/>
    </source>
</evidence>
<evidence type="ECO:0000256" key="3">
    <source>
        <dbReference type="ARBA" id="ARBA00023163"/>
    </source>
</evidence>
<keyword evidence="3" id="KW-0804">Transcription</keyword>
<comment type="caution">
    <text evidence="5">The sequence shown here is derived from an EMBL/GenBank/DDBJ whole genome shotgun (WGS) entry which is preliminary data.</text>
</comment>
<dbReference type="InterPro" id="IPR013216">
    <property type="entry name" value="Methyltransf_11"/>
</dbReference>
<name>A0A1Y1SB79_9GAMM</name>
<keyword evidence="5" id="KW-0489">Methyltransferase</keyword>
<keyword evidence="5" id="KW-0808">Transferase</keyword>
<dbReference type="SUPFAM" id="SSF53335">
    <property type="entry name" value="S-adenosyl-L-methionine-dependent methyltransferases"/>
    <property type="match status" value="1"/>
</dbReference>
<dbReference type="PROSITE" id="PS50987">
    <property type="entry name" value="HTH_ARSR_2"/>
    <property type="match status" value="1"/>
</dbReference>
<feature type="domain" description="HTH arsR-type" evidence="4">
    <location>
        <begin position="1"/>
        <end position="96"/>
    </location>
</feature>
<dbReference type="GO" id="GO:0003677">
    <property type="term" value="F:DNA binding"/>
    <property type="evidence" value="ECO:0007669"/>
    <property type="project" value="UniProtKB-KW"/>
</dbReference>
<dbReference type="SMART" id="SM00418">
    <property type="entry name" value="HTH_ARSR"/>
    <property type="match status" value="1"/>
</dbReference>
<proteinExistence type="predicted"/>
<dbReference type="PRINTS" id="PR00778">
    <property type="entry name" value="HTHARSR"/>
</dbReference>
<keyword evidence="2" id="KW-0238">DNA-binding</keyword>